<proteinExistence type="predicted"/>
<sequence length="40" mass="4619">MNKENYEPPAVFELGGFAEETGRVGVRNGDEIVWLYDTWE</sequence>
<name>A0ABX2FHX2_9PSEU</name>
<protein>
    <recommendedName>
        <fullName evidence="3">Lasso RiPP family leader peptide-containing protein</fullName>
    </recommendedName>
</protein>
<dbReference type="RefSeq" id="WP_173141451.1">
    <property type="nucleotide sequence ID" value="NZ_CBCSGW010000021.1"/>
</dbReference>
<reference evidence="1 2" key="1">
    <citation type="submission" date="2020-01" db="EMBL/GenBank/DDBJ databases">
        <title>Kibdelosporangium persica a novel Actinomycetes from a hot desert in Iran.</title>
        <authorList>
            <person name="Safaei N."/>
            <person name="Zaburannyi N."/>
            <person name="Mueller R."/>
            <person name="Wink J."/>
        </authorList>
    </citation>
    <scope>NUCLEOTIDE SEQUENCE [LARGE SCALE GENOMIC DNA]</scope>
    <source>
        <strain evidence="1 2">4NS15</strain>
    </source>
</reference>
<organism evidence="1 2">
    <name type="scientific">Kibdelosporangium persicum</name>
    <dbReference type="NCBI Taxonomy" id="2698649"/>
    <lineage>
        <taxon>Bacteria</taxon>
        <taxon>Bacillati</taxon>
        <taxon>Actinomycetota</taxon>
        <taxon>Actinomycetes</taxon>
        <taxon>Pseudonocardiales</taxon>
        <taxon>Pseudonocardiaceae</taxon>
        <taxon>Kibdelosporangium</taxon>
    </lineage>
</organism>
<evidence type="ECO:0008006" key="3">
    <source>
        <dbReference type="Google" id="ProtNLM"/>
    </source>
</evidence>
<evidence type="ECO:0000313" key="1">
    <source>
        <dbReference type="EMBL" id="NRN70335.1"/>
    </source>
</evidence>
<dbReference type="NCBIfam" id="NF033521">
    <property type="entry name" value="lasso_leader_L3"/>
    <property type="match status" value="1"/>
</dbReference>
<gene>
    <name evidence="1" type="ORF">GC106_76000</name>
</gene>
<accession>A0ABX2FHX2</accession>
<dbReference type="EMBL" id="JAAATY010000037">
    <property type="protein sequence ID" value="NRN70335.1"/>
    <property type="molecule type" value="Genomic_DNA"/>
</dbReference>
<dbReference type="Proteomes" id="UP000763557">
    <property type="component" value="Unassembled WGS sequence"/>
</dbReference>
<comment type="caution">
    <text evidence="1">The sequence shown here is derived from an EMBL/GenBank/DDBJ whole genome shotgun (WGS) entry which is preliminary data.</text>
</comment>
<evidence type="ECO:0000313" key="2">
    <source>
        <dbReference type="Proteomes" id="UP000763557"/>
    </source>
</evidence>
<keyword evidence="2" id="KW-1185">Reference proteome</keyword>